<dbReference type="GO" id="GO:0016491">
    <property type="term" value="F:oxidoreductase activity"/>
    <property type="evidence" value="ECO:0007669"/>
    <property type="project" value="InterPro"/>
</dbReference>
<feature type="compositionally biased region" description="Basic and acidic residues" evidence="1">
    <location>
        <begin position="306"/>
        <end position="320"/>
    </location>
</feature>
<dbReference type="RefSeq" id="WP_065143216.1">
    <property type="nucleotide sequence ID" value="NZ_LZLS01000059.1"/>
</dbReference>
<dbReference type="SUPFAM" id="SSF55469">
    <property type="entry name" value="FMN-dependent nitroreductase-like"/>
    <property type="match status" value="2"/>
</dbReference>
<feature type="region of interest" description="Disordered" evidence="1">
    <location>
        <begin position="304"/>
        <end position="342"/>
    </location>
</feature>
<reference evidence="2 3" key="1">
    <citation type="submission" date="2016-06" db="EMBL/GenBank/DDBJ databases">
        <authorList>
            <person name="Kjaerup R.B."/>
            <person name="Dalgaard T.S."/>
            <person name="Juul-Madsen H.R."/>
        </authorList>
    </citation>
    <scope>NUCLEOTIDE SEQUENCE [LARGE SCALE GENOMIC DNA]</scope>
    <source>
        <strain evidence="2 3">1165133.8</strain>
    </source>
</reference>
<comment type="caution">
    <text evidence="2">The sequence shown here is derived from an EMBL/GenBank/DDBJ whole genome shotgun (WGS) entry which is preliminary data.</text>
</comment>
<dbReference type="Gene3D" id="3.40.109.10">
    <property type="entry name" value="NADH Oxidase"/>
    <property type="match status" value="2"/>
</dbReference>
<evidence type="ECO:0000313" key="3">
    <source>
        <dbReference type="Proteomes" id="UP000093928"/>
    </source>
</evidence>
<proteinExistence type="predicted"/>
<gene>
    <name evidence="2" type="ORF">A5634_18760</name>
</gene>
<evidence type="ECO:0000256" key="1">
    <source>
        <dbReference type="SAM" id="MobiDB-lite"/>
    </source>
</evidence>
<sequence length="342" mass="37491">MSANLPGREVIRQAVDLARRAPSLHNSQPWRWVADETTLQLWADPRRRMPGTDPSGRELTLSCGAVLDHVRVAMAAAGWGSITERLPNAHDPAHLATLRFRPAASIAAPDQRLAQAIRRRHTDRLPYAAPSPWSPLEAVLRDAVTPYGVSLDVIADDQRPRLAEVSRLTETLRRYDTTYLTELRWWASPFESDASHVPQSSLVSASEAARVDIGRAFPPTGGGHRRPTVDHDHSKIVVLSTRRDETAEVLRCGEALSAVLLECTAAGMATCTLTHLTELEHSRAIIGEITGTSGRPQLLIRVGRSPAHEHPAETTPRRPMSEVLDFVPGSSAADGTSKEERE</sequence>
<protein>
    <submittedName>
        <fullName evidence="2">NAD(P)H nitroreductase</fullName>
    </submittedName>
</protein>
<dbReference type="OrthoDB" id="8156917at2"/>
<dbReference type="InterPro" id="IPR000415">
    <property type="entry name" value="Nitroreductase-like"/>
</dbReference>
<organism evidence="2 3">
    <name type="scientific">Mycobacterium asiaticum</name>
    <dbReference type="NCBI Taxonomy" id="1790"/>
    <lineage>
        <taxon>Bacteria</taxon>
        <taxon>Bacillati</taxon>
        <taxon>Actinomycetota</taxon>
        <taxon>Actinomycetes</taxon>
        <taxon>Mycobacteriales</taxon>
        <taxon>Mycobacteriaceae</taxon>
        <taxon>Mycobacterium</taxon>
    </lineage>
</organism>
<dbReference type="InterPro" id="IPR050627">
    <property type="entry name" value="Nitroreductase/BluB"/>
</dbReference>
<dbReference type="EMBL" id="LZLS01000059">
    <property type="protein sequence ID" value="OBK29169.1"/>
    <property type="molecule type" value="Genomic_DNA"/>
</dbReference>
<accession>A0A1A3P785</accession>
<dbReference type="NCBIfam" id="NF047509">
    <property type="entry name" value="Rv3131_FMN_oxido"/>
    <property type="match status" value="1"/>
</dbReference>
<dbReference type="AlphaFoldDB" id="A0A1A3P785"/>
<dbReference type="Proteomes" id="UP000093928">
    <property type="component" value="Unassembled WGS sequence"/>
</dbReference>
<name>A0A1A3P785_MYCAS</name>
<dbReference type="PANTHER" id="PTHR23026">
    <property type="entry name" value="NADPH NITROREDUCTASE"/>
    <property type="match status" value="1"/>
</dbReference>
<dbReference type="PANTHER" id="PTHR23026:SF123">
    <property type="entry name" value="NAD(P)H NITROREDUCTASE RV3131-RELATED"/>
    <property type="match status" value="1"/>
</dbReference>
<evidence type="ECO:0000313" key="2">
    <source>
        <dbReference type="EMBL" id="OBK29169.1"/>
    </source>
</evidence>